<name>A0AA48I9X0_9FIRM</name>
<evidence type="ECO:0000256" key="8">
    <source>
        <dbReference type="ARBA" id="ARBA00022833"/>
    </source>
</evidence>
<comment type="similarity">
    <text evidence="1">Belongs to the DnaX/STICHEL family.</text>
</comment>
<dbReference type="NCBIfam" id="TIGR02397">
    <property type="entry name" value="dnaX_nterm"/>
    <property type="match status" value="1"/>
</dbReference>
<evidence type="ECO:0000256" key="2">
    <source>
        <dbReference type="ARBA" id="ARBA00012417"/>
    </source>
</evidence>
<gene>
    <name evidence="14" type="ORF">CfP315_0055</name>
</gene>
<dbReference type="Pfam" id="PF22608">
    <property type="entry name" value="DNAX_ATPase_lid"/>
    <property type="match status" value="1"/>
</dbReference>
<dbReference type="GO" id="GO:0003677">
    <property type="term" value="F:DNA binding"/>
    <property type="evidence" value="ECO:0007669"/>
    <property type="project" value="InterPro"/>
</dbReference>
<evidence type="ECO:0000256" key="1">
    <source>
        <dbReference type="ARBA" id="ARBA00006360"/>
    </source>
</evidence>
<comment type="catalytic activity">
    <reaction evidence="11">
        <text>DNA(n) + a 2'-deoxyribonucleoside 5'-triphosphate = DNA(n+1) + diphosphate</text>
        <dbReference type="Rhea" id="RHEA:22508"/>
        <dbReference type="Rhea" id="RHEA-COMP:17339"/>
        <dbReference type="Rhea" id="RHEA-COMP:17340"/>
        <dbReference type="ChEBI" id="CHEBI:33019"/>
        <dbReference type="ChEBI" id="CHEBI:61560"/>
        <dbReference type="ChEBI" id="CHEBI:173112"/>
        <dbReference type="EC" id="2.7.7.7"/>
    </reaction>
</comment>
<dbReference type="Pfam" id="PF12169">
    <property type="entry name" value="DNA_pol3_gamma3"/>
    <property type="match status" value="1"/>
</dbReference>
<keyword evidence="4" id="KW-0548">Nucleotidyltransferase</keyword>
<keyword evidence="6" id="KW-0479">Metal-binding</keyword>
<dbReference type="Pfam" id="PF13177">
    <property type="entry name" value="DNA_pol3_delta2"/>
    <property type="match status" value="1"/>
</dbReference>
<evidence type="ECO:0000256" key="4">
    <source>
        <dbReference type="ARBA" id="ARBA00022695"/>
    </source>
</evidence>
<keyword evidence="7" id="KW-0547">Nucleotide-binding</keyword>
<dbReference type="CDD" id="cd00009">
    <property type="entry name" value="AAA"/>
    <property type="match status" value="1"/>
</dbReference>
<dbReference type="InterPro" id="IPR008921">
    <property type="entry name" value="DNA_pol3_clamp-load_cplx_C"/>
</dbReference>
<evidence type="ECO:0000256" key="6">
    <source>
        <dbReference type="ARBA" id="ARBA00022723"/>
    </source>
</evidence>
<dbReference type="FunFam" id="3.40.50.300:FF:000014">
    <property type="entry name" value="DNA polymerase III subunit gamma/tau"/>
    <property type="match status" value="1"/>
</dbReference>
<evidence type="ECO:0000256" key="9">
    <source>
        <dbReference type="ARBA" id="ARBA00022840"/>
    </source>
</evidence>
<dbReference type="PANTHER" id="PTHR11669:SF0">
    <property type="entry name" value="PROTEIN STICHEL-LIKE 2"/>
    <property type="match status" value="1"/>
</dbReference>
<feature type="compositionally biased region" description="Basic and acidic residues" evidence="12">
    <location>
        <begin position="375"/>
        <end position="403"/>
    </location>
</feature>
<evidence type="ECO:0000256" key="10">
    <source>
        <dbReference type="ARBA" id="ARBA00022932"/>
    </source>
</evidence>
<dbReference type="GO" id="GO:0006261">
    <property type="term" value="P:DNA-templated DNA replication"/>
    <property type="evidence" value="ECO:0007669"/>
    <property type="project" value="TreeGrafter"/>
</dbReference>
<dbReference type="GO" id="GO:0003887">
    <property type="term" value="F:DNA-directed DNA polymerase activity"/>
    <property type="evidence" value="ECO:0007669"/>
    <property type="project" value="UniProtKB-KW"/>
</dbReference>
<organism evidence="14">
    <name type="scientific">Candidatus Improbicoccus pseudotrichonymphae</name>
    <dbReference type="NCBI Taxonomy" id="3033792"/>
    <lineage>
        <taxon>Bacteria</taxon>
        <taxon>Bacillati</taxon>
        <taxon>Bacillota</taxon>
        <taxon>Clostridia</taxon>
        <taxon>Candidatus Improbicoccus</taxon>
    </lineage>
</organism>
<dbReference type="GO" id="GO:0009360">
    <property type="term" value="C:DNA polymerase III complex"/>
    <property type="evidence" value="ECO:0007669"/>
    <property type="project" value="InterPro"/>
</dbReference>
<dbReference type="KEGG" id="ips:CfP315_0055"/>
<dbReference type="CDD" id="cd18137">
    <property type="entry name" value="HLD_clamp_pol_III_gamma_tau"/>
    <property type="match status" value="1"/>
</dbReference>
<evidence type="ECO:0000256" key="3">
    <source>
        <dbReference type="ARBA" id="ARBA00022679"/>
    </source>
</evidence>
<dbReference type="GO" id="GO:0005524">
    <property type="term" value="F:ATP binding"/>
    <property type="evidence" value="ECO:0007669"/>
    <property type="project" value="UniProtKB-KW"/>
</dbReference>
<dbReference type="InterPro" id="IPR022754">
    <property type="entry name" value="DNA_pol_III_gamma-3"/>
</dbReference>
<sequence>MYKVLYRKWRPKNFADVIGQGHVTSVLKNEIVEKKISHSYMFVGTRGSGKTTCARIFAKAVNCISPINSGEPCLKCKACEAIDNNTTDMIEIDAASNNGVENIRAIKEESNFATSILNYRVYIIDEFHMLSIGAFNAFLKILEEPPCNLIFILATTEFHKIPKTVVSRCQKFDFFKIPVGKLFEYLKKISSSENINITDDALSIIANIADGSARDALTILERFLSCQNKVIDADKVNLLMGLTDSKDIENLACLISNRDIKSCLEKIENLNIRSKNMAKICEGLIGFFRAVMLYKITGKYFDYYHHECDVLKEISKLLSEENIMKIFDVLKNAYNQMNKIYKPEIELEFAFIKIYQKIKPNNSQINDTEIPSAKSTKDDEKSEIKNNEKPETGDNKKPKIKNENKDKFDPKIWNSILEKLNDVSDSYLLTLKGSYAYVENNFLVVVVSKKIYVDILKRSLPELKEIIFDFIGENYKIKFVSKEEDSKKENNNLDELINDAENMGIKIY</sequence>
<dbReference type="AlphaFoldDB" id="A0AA48I9X0"/>
<evidence type="ECO:0000256" key="12">
    <source>
        <dbReference type="SAM" id="MobiDB-lite"/>
    </source>
</evidence>
<keyword evidence="8" id="KW-0862">Zinc</keyword>
<dbReference type="InterPro" id="IPR050238">
    <property type="entry name" value="DNA_Rep/Repair_Clamp_Loader"/>
</dbReference>
<feature type="domain" description="AAA+ ATPase" evidence="13">
    <location>
        <begin position="36"/>
        <end position="178"/>
    </location>
</feature>
<keyword evidence="9" id="KW-0067">ATP-binding</keyword>
<dbReference type="Gene3D" id="1.10.8.60">
    <property type="match status" value="1"/>
</dbReference>
<dbReference type="SMART" id="SM00382">
    <property type="entry name" value="AAA"/>
    <property type="match status" value="1"/>
</dbReference>
<dbReference type="InterPro" id="IPR003593">
    <property type="entry name" value="AAA+_ATPase"/>
</dbReference>
<dbReference type="GO" id="GO:0046872">
    <property type="term" value="F:metal ion binding"/>
    <property type="evidence" value="ECO:0007669"/>
    <property type="project" value="UniProtKB-KW"/>
</dbReference>
<evidence type="ECO:0000256" key="7">
    <source>
        <dbReference type="ARBA" id="ARBA00022741"/>
    </source>
</evidence>
<dbReference type="PANTHER" id="PTHR11669">
    <property type="entry name" value="REPLICATION FACTOR C / DNA POLYMERASE III GAMMA-TAU SUBUNIT"/>
    <property type="match status" value="1"/>
</dbReference>
<reference evidence="14" key="1">
    <citation type="journal article" date="2023" name="ISME J.">
        <title>Emergence of putative energy parasites within Clostridia revealed by genome analysis of a novel endosymbiotic clade.</title>
        <authorList>
            <person name="Takahashi K."/>
            <person name="Kuwahara H."/>
            <person name="Horikawa Y."/>
            <person name="Izawa K."/>
            <person name="Kato D."/>
            <person name="Inagaki T."/>
            <person name="Yuki M."/>
            <person name="Ohkuma M."/>
            <person name="Hongoh Y."/>
        </authorList>
    </citation>
    <scope>NUCLEOTIDE SEQUENCE</scope>
    <source>
        <strain evidence="14">CfP3-15</strain>
    </source>
</reference>
<keyword evidence="10" id="KW-0239">DNA-directed DNA polymerase</keyword>
<dbReference type="NCBIfam" id="NF004046">
    <property type="entry name" value="PRK05563.1"/>
    <property type="match status" value="1"/>
</dbReference>
<dbReference type="EMBL" id="AP027924">
    <property type="protein sequence ID" value="BED91565.1"/>
    <property type="molecule type" value="Genomic_DNA"/>
</dbReference>
<dbReference type="InterPro" id="IPR012763">
    <property type="entry name" value="DNA_pol_III_sug/sutau_N"/>
</dbReference>
<dbReference type="Gene3D" id="3.40.50.300">
    <property type="entry name" value="P-loop containing nucleotide triphosphate hydrolases"/>
    <property type="match status" value="1"/>
</dbReference>
<accession>A0AA48I9X0</accession>
<keyword evidence="5" id="KW-0235">DNA replication</keyword>
<dbReference type="InterPro" id="IPR045085">
    <property type="entry name" value="HLD_clamp_pol_III_gamma_tau"/>
</dbReference>
<evidence type="ECO:0000313" key="14">
    <source>
        <dbReference type="EMBL" id="BED91565.1"/>
    </source>
</evidence>
<keyword evidence="3" id="KW-0808">Transferase</keyword>
<evidence type="ECO:0000256" key="5">
    <source>
        <dbReference type="ARBA" id="ARBA00022705"/>
    </source>
</evidence>
<proteinExistence type="inferred from homology"/>
<dbReference type="SUPFAM" id="SSF48019">
    <property type="entry name" value="post-AAA+ oligomerization domain-like"/>
    <property type="match status" value="1"/>
</dbReference>
<protein>
    <recommendedName>
        <fullName evidence="2">DNA-directed DNA polymerase</fullName>
        <ecNumber evidence="2">2.7.7.7</ecNumber>
    </recommendedName>
</protein>
<feature type="region of interest" description="Disordered" evidence="12">
    <location>
        <begin position="365"/>
        <end position="403"/>
    </location>
</feature>
<dbReference type="Gene3D" id="1.20.272.10">
    <property type="match status" value="1"/>
</dbReference>
<dbReference type="EC" id="2.7.7.7" evidence="2"/>
<dbReference type="SUPFAM" id="SSF52540">
    <property type="entry name" value="P-loop containing nucleoside triphosphate hydrolases"/>
    <property type="match status" value="1"/>
</dbReference>
<dbReference type="Proteomes" id="UP001337580">
    <property type="component" value="Chromosome"/>
</dbReference>
<evidence type="ECO:0000256" key="11">
    <source>
        <dbReference type="ARBA" id="ARBA00049244"/>
    </source>
</evidence>
<dbReference type="InterPro" id="IPR027417">
    <property type="entry name" value="P-loop_NTPase"/>
</dbReference>
<evidence type="ECO:0000259" key="13">
    <source>
        <dbReference type="SMART" id="SM00382"/>
    </source>
</evidence>